<evidence type="ECO:0000256" key="4">
    <source>
        <dbReference type="ARBA" id="ARBA00022723"/>
    </source>
</evidence>
<dbReference type="PRINTS" id="PR00411">
    <property type="entry name" value="PNDRDTASEI"/>
</dbReference>
<dbReference type="Pfam" id="PF21162">
    <property type="entry name" value="ETFQO_UQ-bd"/>
    <property type="match status" value="1"/>
</dbReference>
<comment type="catalytic activity">
    <reaction evidence="11">
        <text>a ubiquinone + reduced [electron-transfer flavoprotein] = a ubiquinol + oxidized [electron-transfer flavoprotein] + H(+)</text>
        <dbReference type="Rhea" id="RHEA:24052"/>
        <dbReference type="Rhea" id="RHEA-COMP:9565"/>
        <dbReference type="Rhea" id="RHEA-COMP:9566"/>
        <dbReference type="Rhea" id="RHEA-COMP:10685"/>
        <dbReference type="Rhea" id="RHEA-COMP:10686"/>
        <dbReference type="ChEBI" id="CHEBI:15378"/>
        <dbReference type="ChEBI" id="CHEBI:16389"/>
        <dbReference type="ChEBI" id="CHEBI:17976"/>
        <dbReference type="ChEBI" id="CHEBI:57692"/>
        <dbReference type="ChEBI" id="CHEBI:58307"/>
        <dbReference type="EC" id="1.5.5.1"/>
    </reaction>
</comment>
<dbReference type="Gene3D" id="3.30.70.20">
    <property type="match status" value="1"/>
</dbReference>
<keyword evidence="7 11" id="KW-0560">Oxidoreductase</keyword>
<keyword evidence="10 11" id="KW-0830">Ubiquinone</keyword>
<dbReference type="Gene3D" id="3.30.9.90">
    <property type="match status" value="2"/>
</dbReference>
<sequence>TRAINPAKRYYSEQGFPKITTHYTIVPRDTDPRWKDVSMERYGDEADVLIVGGGPAGMSAAIRLKQLAEQNGKELRVCLVEKSAEIGGHILSGACIEPRALDELIPDWKDKGAPLTTPVTKDRFGFLTQTSRIPIPILPGFPLQNHGNYVLQKFSITKMAVFKGIATNDVGIAKDGSPKETFERGMELHAKCTIFAEGCHGHLAKQLFKKFNLREKCEPQSYGIGLKEIWEIDPSKHQPGTVEHTVGWPLDYHTYGGSFLYHLNEPTPLIAVGFVVALDYKNPYLSPFREFQRFKHHPSVKPIFEGGKRIAYGARALNEGGFQSIPKLTFPGGCLVGCSAGFLNVPKIKGTHNAMKSAMLAAESAFEAITDENLNSETIGIEPKTYEDKIRNSWIWSELKSVRNIRPSFHNPLGLYGGIMYSGISLTLRGKEPWTLSHGVPDYTRLKPASECKPIEYPKPDGIISFDLLSSVALTGTNHEGDQPAHLTLRDDTVPVKKNLAVYDGPEGRFCPADKLGLDFAYEILMCFGSFPW</sequence>
<evidence type="ECO:0000256" key="6">
    <source>
        <dbReference type="ARBA" id="ARBA00022982"/>
    </source>
</evidence>
<keyword evidence="6 11" id="KW-0249">Electron transport</keyword>
<evidence type="ECO:0000256" key="2">
    <source>
        <dbReference type="ARBA" id="ARBA00022448"/>
    </source>
</evidence>
<keyword evidence="3 11" id="KW-0285">Flavoprotein</keyword>
<dbReference type="Proteomes" id="UP001233999">
    <property type="component" value="Unassembled WGS sequence"/>
</dbReference>
<keyword evidence="5 11" id="KW-0274">FAD</keyword>
<dbReference type="Pfam" id="PF13450">
    <property type="entry name" value="NAD_binding_8"/>
    <property type="match status" value="1"/>
</dbReference>
<evidence type="ECO:0000256" key="1">
    <source>
        <dbReference type="ARBA" id="ARBA00001974"/>
    </source>
</evidence>
<keyword evidence="2 11" id="KW-0813">Transport</keyword>
<comment type="cofactor">
    <cofactor evidence="1 11">
        <name>FAD</name>
        <dbReference type="ChEBI" id="CHEBI:57692"/>
    </cofactor>
</comment>
<dbReference type="InterPro" id="IPR007859">
    <property type="entry name" value="ETF-QO/FixX_C"/>
</dbReference>
<keyword evidence="4 11" id="KW-0479">Metal-binding</keyword>
<dbReference type="EMBL" id="JASPKZ010007218">
    <property type="protein sequence ID" value="KAJ9586052.1"/>
    <property type="molecule type" value="Genomic_DNA"/>
</dbReference>
<proteinExistence type="predicted"/>
<evidence type="ECO:0000313" key="15">
    <source>
        <dbReference type="Proteomes" id="UP001233999"/>
    </source>
</evidence>
<dbReference type="GO" id="GO:0046872">
    <property type="term" value="F:metal ion binding"/>
    <property type="evidence" value="ECO:0007669"/>
    <property type="project" value="UniProtKB-KW"/>
</dbReference>
<dbReference type="SUPFAM" id="SSF51905">
    <property type="entry name" value="FAD/NAD(P)-binding domain"/>
    <property type="match status" value="1"/>
</dbReference>
<dbReference type="InterPro" id="IPR040156">
    <property type="entry name" value="ETF-QO"/>
</dbReference>
<reference evidence="14" key="2">
    <citation type="submission" date="2023-05" db="EMBL/GenBank/DDBJ databases">
        <authorList>
            <person name="Fouks B."/>
        </authorList>
    </citation>
    <scope>NUCLEOTIDE SEQUENCE</scope>
    <source>
        <strain evidence="14">Stay&amp;Tobe</strain>
        <tissue evidence="14">Testes</tissue>
    </source>
</reference>
<dbReference type="Pfam" id="PF05187">
    <property type="entry name" value="Fer4_ETF_QO"/>
    <property type="match status" value="1"/>
</dbReference>
<dbReference type="SUPFAM" id="SSF54373">
    <property type="entry name" value="FAD-linked reductases, C-terminal domain"/>
    <property type="match status" value="1"/>
</dbReference>
<reference evidence="14" key="1">
    <citation type="journal article" date="2023" name="IScience">
        <title>Live-bearing cockroach genome reveals convergent evolutionary mechanisms linked to viviparity in insects and beyond.</title>
        <authorList>
            <person name="Fouks B."/>
            <person name="Harrison M.C."/>
            <person name="Mikhailova A.A."/>
            <person name="Marchal E."/>
            <person name="English S."/>
            <person name="Carruthers M."/>
            <person name="Jennings E.C."/>
            <person name="Chiamaka E.L."/>
            <person name="Frigard R.A."/>
            <person name="Pippel M."/>
            <person name="Attardo G.M."/>
            <person name="Benoit J.B."/>
            <person name="Bornberg-Bauer E."/>
            <person name="Tobe S.S."/>
        </authorList>
    </citation>
    <scope>NUCLEOTIDE SEQUENCE</scope>
    <source>
        <strain evidence="14">Stay&amp;Tobe</strain>
    </source>
</reference>
<evidence type="ECO:0000259" key="13">
    <source>
        <dbReference type="Pfam" id="PF21162"/>
    </source>
</evidence>
<feature type="domain" description="ETF-QO/FixC ubiquinone-binding" evidence="13">
    <location>
        <begin position="222"/>
        <end position="317"/>
    </location>
</feature>
<dbReference type="InterPro" id="IPR036188">
    <property type="entry name" value="FAD/NAD-bd_sf"/>
</dbReference>
<dbReference type="InterPro" id="IPR049398">
    <property type="entry name" value="ETF-QO/FixC_UQ-bd"/>
</dbReference>
<feature type="domain" description="ETF-QO/FixX C-terminal" evidence="12">
    <location>
        <begin position="462"/>
        <end position="514"/>
    </location>
</feature>
<feature type="non-terminal residue" evidence="14">
    <location>
        <position position="533"/>
    </location>
</feature>
<dbReference type="PANTHER" id="PTHR10617:SF107">
    <property type="entry name" value="ELECTRON TRANSFER FLAVOPROTEIN-UBIQUINONE OXIDOREDUCTASE, MITOCHONDRIAL"/>
    <property type="match status" value="1"/>
</dbReference>
<organism evidence="14 15">
    <name type="scientific">Diploptera punctata</name>
    <name type="common">Pacific beetle cockroach</name>
    <dbReference type="NCBI Taxonomy" id="6984"/>
    <lineage>
        <taxon>Eukaryota</taxon>
        <taxon>Metazoa</taxon>
        <taxon>Ecdysozoa</taxon>
        <taxon>Arthropoda</taxon>
        <taxon>Hexapoda</taxon>
        <taxon>Insecta</taxon>
        <taxon>Pterygota</taxon>
        <taxon>Neoptera</taxon>
        <taxon>Polyneoptera</taxon>
        <taxon>Dictyoptera</taxon>
        <taxon>Blattodea</taxon>
        <taxon>Blaberoidea</taxon>
        <taxon>Blaberidae</taxon>
        <taxon>Diplopterinae</taxon>
        <taxon>Diploptera</taxon>
    </lineage>
</organism>
<gene>
    <name evidence="14" type="ORF">L9F63_020305</name>
</gene>
<evidence type="ECO:0000313" key="14">
    <source>
        <dbReference type="EMBL" id="KAJ9586052.1"/>
    </source>
</evidence>
<evidence type="ECO:0000256" key="11">
    <source>
        <dbReference type="RuleBase" id="RU366068"/>
    </source>
</evidence>
<dbReference type="GO" id="GO:0005743">
    <property type="term" value="C:mitochondrial inner membrane"/>
    <property type="evidence" value="ECO:0007669"/>
    <property type="project" value="TreeGrafter"/>
</dbReference>
<evidence type="ECO:0000256" key="9">
    <source>
        <dbReference type="ARBA" id="ARBA00023014"/>
    </source>
</evidence>
<comment type="caution">
    <text evidence="14">The sequence shown here is derived from an EMBL/GenBank/DDBJ whole genome shotgun (WGS) entry which is preliminary data.</text>
</comment>
<dbReference type="GO" id="GO:0004174">
    <property type="term" value="F:electron-transferring-flavoprotein dehydrogenase activity"/>
    <property type="evidence" value="ECO:0007669"/>
    <property type="project" value="UniProtKB-UniRule"/>
</dbReference>
<protein>
    <recommendedName>
        <fullName evidence="11">Electron transfer flavoprotein-ubiquinone oxidoreductase</fullName>
        <shortName evidence="11">ETF-QO</shortName>
        <ecNumber evidence="11">1.5.5.1</ecNumber>
    </recommendedName>
</protein>
<keyword evidence="8 11" id="KW-0408">Iron</keyword>
<comment type="cofactor">
    <cofactor evidence="11">
        <name>[4Fe-4S] cluster</name>
        <dbReference type="ChEBI" id="CHEBI:49883"/>
    </cofactor>
    <text evidence="11">Binds 1 [4Fe-4S] cluster.</text>
</comment>
<evidence type="ECO:0000256" key="10">
    <source>
        <dbReference type="ARBA" id="ARBA00023075"/>
    </source>
</evidence>
<dbReference type="Gene3D" id="3.50.50.60">
    <property type="entry name" value="FAD/NAD(P)-binding domain"/>
    <property type="match status" value="2"/>
</dbReference>
<evidence type="ECO:0000256" key="8">
    <source>
        <dbReference type="ARBA" id="ARBA00023004"/>
    </source>
</evidence>
<evidence type="ECO:0000256" key="5">
    <source>
        <dbReference type="ARBA" id="ARBA00022827"/>
    </source>
</evidence>
<evidence type="ECO:0000256" key="3">
    <source>
        <dbReference type="ARBA" id="ARBA00022630"/>
    </source>
</evidence>
<evidence type="ECO:0000256" key="7">
    <source>
        <dbReference type="ARBA" id="ARBA00023002"/>
    </source>
</evidence>
<keyword evidence="9 11" id="KW-0411">Iron-sulfur</keyword>
<name>A0AAD7ZU12_DIPPU</name>
<accession>A0AAD7ZU12</accession>
<feature type="non-terminal residue" evidence="14">
    <location>
        <position position="1"/>
    </location>
</feature>
<comment type="function">
    <text evidence="11">Accepts electrons from ETF and reduces ubiquinone.</text>
</comment>
<evidence type="ECO:0000259" key="12">
    <source>
        <dbReference type="Pfam" id="PF05187"/>
    </source>
</evidence>
<dbReference type="PANTHER" id="PTHR10617">
    <property type="entry name" value="ELECTRON TRANSFER FLAVOPROTEIN-UBIQUINONE OXIDOREDUCTASE"/>
    <property type="match status" value="1"/>
</dbReference>
<dbReference type="AlphaFoldDB" id="A0AAD7ZU12"/>
<keyword evidence="15" id="KW-1185">Reference proteome</keyword>
<dbReference type="EC" id="1.5.5.1" evidence="11"/>
<dbReference type="GO" id="GO:0051539">
    <property type="term" value="F:4 iron, 4 sulfur cluster binding"/>
    <property type="evidence" value="ECO:0007669"/>
    <property type="project" value="UniProtKB-UniRule"/>
</dbReference>